<evidence type="ECO:0000256" key="3">
    <source>
        <dbReference type="ARBA" id="ARBA00023015"/>
    </source>
</evidence>
<evidence type="ECO:0000313" key="8">
    <source>
        <dbReference type="EMBL" id="VUC25785.1"/>
    </source>
</evidence>
<evidence type="ECO:0000256" key="1">
    <source>
        <dbReference type="ARBA" id="ARBA00022723"/>
    </source>
</evidence>
<dbReference type="PANTHER" id="PTHR36206">
    <property type="entry name" value="ASPERCRYPTIN BIOSYNTHESIS CLUSTER-SPECIFIC TRANSCRIPTION REGULATOR ATNN-RELATED"/>
    <property type="match status" value="1"/>
</dbReference>
<accession>A0ABY6U3Y8</accession>
<reference evidence="8 9" key="1">
    <citation type="submission" date="2019-06" db="EMBL/GenBank/DDBJ databases">
        <authorList>
            <person name="Broberg M."/>
        </authorList>
    </citation>
    <scope>NUCLEOTIDE SEQUENCE [LARGE SCALE GENOMIC DNA]</scope>
</reference>
<evidence type="ECO:0000313" key="9">
    <source>
        <dbReference type="Proteomes" id="UP000766486"/>
    </source>
</evidence>
<keyword evidence="6" id="KW-0539">Nucleus</keyword>
<evidence type="ECO:0000256" key="6">
    <source>
        <dbReference type="ARBA" id="ARBA00023242"/>
    </source>
</evidence>
<proteinExistence type="predicted"/>
<evidence type="ECO:0000256" key="7">
    <source>
        <dbReference type="SAM" id="MobiDB-lite"/>
    </source>
</evidence>
<comment type="caution">
    <text evidence="8">The sequence shown here is derived from an EMBL/GenBank/DDBJ whole genome shotgun (WGS) entry which is preliminary data.</text>
</comment>
<organism evidence="8 9">
    <name type="scientific">Bionectria ochroleuca</name>
    <name type="common">Gliocladium roseum</name>
    <dbReference type="NCBI Taxonomy" id="29856"/>
    <lineage>
        <taxon>Eukaryota</taxon>
        <taxon>Fungi</taxon>
        <taxon>Dikarya</taxon>
        <taxon>Ascomycota</taxon>
        <taxon>Pezizomycotina</taxon>
        <taxon>Sordariomycetes</taxon>
        <taxon>Hypocreomycetidae</taxon>
        <taxon>Hypocreales</taxon>
        <taxon>Bionectriaceae</taxon>
        <taxon>Clonostachys</taxon>
    </lineage>
</organism>
<name>A0ABY6U3Y8_BIOOC</name>
<evidence type="ECO:0000256" key="5">
    <source>
        <dbReference type="ARBA" id="ARBA00023163"/>
    </source>
</evidence>
<sequence>MVLRRLDSLILIPATLEYAGKSGWKCDGYAPVSKRNPNKSAVTNDEENSSAEDTLANPTSQGAITKLLTPRPPLARLQPVAQLLPRPRNLDTREALLERRFLGHFFKFTLNSISSSYDTGNFWLWTLPALIQDQQLIRHSIIALGAAHWMFQSDGLIAPNQIAQYNAFIHTQYSMAISHLIPVMSDFQSENIELVLVSCLLFIYLETLRGNHSEALRHLISGQKLLKNLSDQGPMPSVEGLTKIATLFRALGSIVNAFGENRILSDLTVYAKPVYGSNDPNQPYDSLAKAMDELTLLELELSDITFLEEGAIDERSCEEIEKQEQVYDAVIQRYRIWDKRLEETVRVLSPSEDFVFLNIKVQQAMWQLVLACEFEEEPELQPEQCWPLLDMIEKLLIMTPSTQRTFALRGDLIPPLIGIYGTCKDFSVRRRAITLLRLRRRKELVWDGEEAANFLENDLKMCLVGLKAPSWPDIGPLANKNALLSYDANDN</sequence>
<keyword evidence="5" id="KW-0804">Transcription</keyword>
<dbReference type="Proteomes" id="UP000766486">
    <property type="component" value="Unassembled WGS sequence"/>
</dbReference>
<evidence type="ECO:0000256" key="4">
    <source>
        <dbReference type="ARBA" id="ARBA00023125"/>
    </source>
</evidence>
<gene>
    <name evidence="8" type="ORF">CLO192961_LOCUS176165</name>
</gene>
<keyword evidence="2" id="KW-0862">Zinc</keyword>
<dbReference type="PANTHER" id="PTHR36206:SF12">
    <property type="entry name" value="ASPERCRYPTIN BIOSYNTHESIS CLUSTER-SPECIFIC TRANSCRIPTION REGULATOR ATNN-RELATED"/>
    <property type="match status" value="1"/>
</dbReference>
<protein>
    <submittedName>
        <fullName evidence="8">Uncharacterized protein</fullName>
    </submittedName>
</protein>
<dbReference type="InterPro" id="IPR021858">
    <property type="entry name" value="Fun_TF"/>
</dbReference>
<dbReference type="InterPro" id="IPR052360">
    <property type="entry name" value="Transcr_Regulatory_Proteins"/>
</dbReference>
<keyword evidence="3" id="KW-0805">Transcription regulation</keyword>
<keyword evidence="1" id="KW-0479">Metal-binding</keyword>
<keyword evidence="9" id="KW-1185">Reference proteome</keyword>
<dbReference type="EMBL" id="CABFNS010000740">
    <property type="protein sequence ID" value="VUC25785.1"/>
    <property type="molecule type" value="Genomic_DNA"/>
</dbReference>
<dbReference type="Pfam" id="PF11951">
    <property type="entry name" value="Fungal_trans_2"/>
    <property type="match status" value="1"/>
</dbReference>
<feature type="region of interest" description="Disordered" evidence="7">
    <location>
        <begin position="35"/>
        <end position="57"/>
    </location>
</feature>
<keyword evidence="4" id="KW-0238">DNA-binding</keyword>
<evidence type="ECO:0000256" key="2">
    <source>
        <dbReference type="ARBA" id="ARBA00022833"/>
    </source>
</evidence>